<evidence type="ECO:0008006" key="5">
    <source>
        <dbReference type="Google" id="ProtNLM"/>
    </source>
</evidence>
<feature type="repeat" description="TPR" evidence="1">
    <location>
        <begin position="298"/>
        <end position="331"/>
    </location>
</feature>
<dbReference type="InterPro" id="IPR011990">
    <property type="entry name" value="TPR-like_helical_dom_sf"/>
</dbReference>
<sequence length="398" mass="45487">MINKLVALLFLTAFFSYAQQDGFWDKERAFTKEIKLGSGNRVVVKIDDLPEGASEFVYRISLIDENSKITNSLASVLKMIPDPTGISQGTAGAITLTNSFSGDDTCLFGIFTSEKSSNQFLVDGKFDKACYAIKEPVNKDSKVISIKNTKCFDNAPHLWFAFENKNWVLSTKIVLEVVAWVDVKASRGWNLETKKELISIGKKLEWYKKSPNQDVFLAQFITIFTEKYKFSEFQQLIPIEKIKAIKEVQEIALKKSNQYESYLNTIRVDAVKLYNENKVDKAISKIHDEIIFNKAATAVDYGLLGHFYLFSKQFTKAEEYLNKAIALEKTDLTHQLNLAHVYVFTDRVSEAKDIHNQFKTQNITSQVSWVNQTKSDFSEFEKKGFPTANFKKIIRILE</sequence>
<evidence type="ECO:0000313" key="4">
    <source>
        <dbReference type="Proteomes" id="UP001180481"/>
    </source>
</evidence>
<protein>
    <recommendedName>
        <fullName evidence="5">Tetratricopeptide repeat-containing protein</fullName>
    </recommendedName>
</protein>
<dbReference type="Gene3D" id="1.25.40.10">
    <property type="entry name" value="Tetratricopeptide repeat domain"/>
    <property type="match status" value="1"/>
</dbReference>
<dbReference type="Pfam" id="PF13181">
    <property type="entry name" value="TPR_8"/>
    <property type="match status" value="1"/>
</dbReference>
<organism evidence="3 4">
    <name type="scientific">Flavobacterium nakdongensis</name>
    <dbReference type="NCBI Taxonomy" id="3073563"/>
    <lineage>
        <taxon>Bacteria</taxon>
        <taxon>Pseudomonadati</taxon>
        <taxon>Bacteroidota</taxon>
        <taxon>Flavobacteriia</taxon>
        <taxon>Flavobacteriales</taxon>
        <taxon>Flavobacteriaceae</taxon>
        <taxon>Flavobacterium</taxon>
    </lineage>
</organism>
<reference evidence="3" key="1">
    <citation type="submission" date="2023-09" db="EMBL/GenBank/DDBJ databases">
        <title>Flavobacterium sp. 20NA77.7 isolated from freshwater.</title>
        <authorList>
            <person name="Le V."/>
            <person name="Ko S.-R."/>
            <person name="Ahn C.-Y."/>
            <person name="Oh H.-M."/>
        </authorList>
    </citation>
    <scope>NUCLEOTIDE SEQUENCE</scope>
    <source>
        <strain evidence="3">20NA77.7</strain>
    </source>
</reference>
<name>A0ABY9RBQ5_9FLAO</name>
<keyword evidence="2" id="KW-0732">Signal</keyword>
<evidence type="ECO:0000256" key="2">
    <source>
        <dbReference type="SAM" id="SignalP"/>
    </source>
</evidence>
<accession>A0ABY9RBQ5</accession>
<dbReference type="SMART" id="SM00028">
    <property type="entry name" value="TPR"/>
    <property type="match status" value="1"/>
</dbReference>
<dbReference type="EMBL" id="CP133721">
    <property type="protein sequence ID" value="WMW78662.1"/>
    <property type="molecule type" value="Genomic_DNA"/>
</dbReference>
<proteinExistence type="predicted"/>
<evidence type="ECO:0000256" key="1">
    <source>
        <dbReference type="PROSITE-ProRule" id="PRU00339"/>
    </source>
</evidence>
<dbReference type="PROSITE" id="PS50005">
    <property type="entry name" value="TPR"/>
    <property type="match status" value="1"/>
</dbReference>
<keyword evidence="1" id="KW-0802">TPR repeat</keyword>
<dbReference type="Proteomes" id="UP001180481">
    <property type="component" value="Chromosome"/>
</dbReference>
<dbReference type="RefSeq" id="WP_309532957.1">
    <property type="nucleotide sequence ID" value="NZ_CP133721.1"/>
</dbReference>
<evidence type="ECO:0000313" key="3">
    <source>
        <dbReference type="EMBL" id="WMW78662.1"/>
    </source>
</evidence>
<dbReference type="InterPro" id="IPR019734">
    <property type="entry name" value="TPR_rpt"/>
</dbReference>
<gene>
    <name evidence="3" type="ORF">RF683_04260</name>
</gene>
<feature type="signal peptide" evidence="2">
    <location>
        <begin position="1"/>
        <end position="18"/>
    </location>
</feature>
<dbReference type="SUPFAM" id="SSF48452">
    <property type="entry name" value="TPR-like"/>
    <property type="match status" value="1"/>
</dbReference>
<feature type="chain" id="PRO_5046094913" description="Tetratricopeptide repeat-containing protein" evidence="2">
    <location>
        <begin position="19"/>
        <end position="398"/>
    </location>
</feature>
<keyword evidence="4" id="KW-1185">Reference proteome</keyword>